<comment type="similarity">
    <text evidence="1">Belongs to the sigma-70 factor family. ECF subfamily.</text>
</comment>
<dbReference type="InterPro" id="IPR014284">
    <property type="entry name" value="RNA_pol_sigma-70_dom"/>
</dbReference>
<dbReference type="InterPro" id="IPR013325">
    <property type="entry name" value="RNA_pol_sigma_r2"/>
</dbReference>
<evidence type="ECO:0000256" key="2">
    <source>
        <dbReference type="ARBA" id="ARBA00023015"/>
    </source>
</evidence>
<dbReference type="InterPro" id="IPR007627">
    <property type="entry name" value="RNA_pol_sigma70_r2"/>
</dbReference>
<dbReference type="GO" id="GO:0003677">
    <property type="term" value="F:DNA binding"/>
    <property type="evidence" value="ECO:0007669"/>
    <property type="project" value="InterPro"/>
</dbReference>
<dbReference type="GO" id="GO:0006352">
    <property type="term" value="P:DNA-templated transcription initiation"/>
    <property type="evidence" value="ECO:0007669"/>
    <property type="project" value="InterPro"/>
</dbReference>
<keyword evidence="3" id="KW-0731">Sigma factor</keyword>
<feature type="compositionally biased region" description="Basic and acidic residues" evidence="5">
    <location>
        <begin position="135"/>
        <end position="157"/>
    </location>
</feature>
<feature type="region of interest" description="Disordered" evidence="5">
    <location>
        <begin position="123"/>
        <end position="186"/>
    </location>
</feature>
<keyword evidence="4" id="KW-0804">Transcription</keyword>
<evidence type="ECO:0000256" key="4">
    <source>
        <dbReference type="ARBA" id="ARBA00023163"/>
    </source>
</evidence>
<dbReference type="PANTHER" id="PTHR43133">
    <property type="entry name" value="RNA POLYMERASE ECF-TYPE SIGMA FACTO"/>
    <property type="match status" value="1"/>
</dbReference>
<dbReference type="AlphaFoldDB" id="A0A517T1N1"/>
<evidence type="ECO:0000313" key="9">
    <source>
        <dbReference type="Proteomes" id="UP000315003"/>
    </source>
</evidence>
<keyword evidence="9" id="KW-1185">Reference proteome</keyword>
<keyword evidence="2" id="KW-0805">Transcription regulation</keyword>
<name>A0A517T1N1_9BACT</name>
<proteinExistence type="inferred from homology"/>
<dbReference type="InterPro" id="IPR013324">
    <property type="entry name" value="RNA_pol_sigma_r3/r4-like"/>
</dbReference>
<dbReference type="SUPFAM" id="SSF88659">
    <property type="entry name" value="Sigma3 and sigma4 domains of RNA polymerase sigma factors"/>
    <property type="match status" value="1"/>
</dbReference>
<dbReference type="PANTHER" id="PTHR43133:SF51">
    <property type="entry name" value="RNA POLYMERASE SIGMA FACTOR"/>
    <property type="match status" value="1"/>
</dbReference>
<accession>A0A517T1N1</accession>
<dbReference type="Proteomes" id="UP000315003">
    <property type="component" value="Chromosome"/>
</dbReference>
<evidence type="ECO:0000256" key="1">
    <source>
        <dbReference type="ARBA" id="ARBA00010641"/>
    </source>
</evidence>
<protein>
    <submittedName>
        <fullName evidence="8">RNA polymerase sigma factor SigM</fullName>
    </submittedName>
</protein>
<sequence>MLTPSIPLEPSTAEPNAGEPSSIEASGPAGQRDLCLRQLFESLETPLLRYAFSMLRRREVAEEIVQEVFMKLHVHWQTVENPQAWLYRSVRNGVLGYLRKNKAELPPGSAAQRLLEQFASDGTTATGSFTQSRPSNHEHRSNHSARGEKAEGQETERGTASGESHQGNETMSHPSVARDAAAKSSASRTSSPVAVLAMASLQPQQCPQAISQRIEACELLREAIDQLEAKDQEIVRLKYFEGMKYREISERTGLSIGNVGYRLHNILTSLANRLRPLGIDGA</sequence>
<organism evidence="8 9">
    <name type="scientific">Stieleria bergensis</name>
    <dbReference type="NCBI Taxonomy" id="2528025"/>
    <lineage>
        <taxon>Bacteria</taxon>
        <taxon>Pseudomonadati</taxon>
        <taxon>Planctomycetota</taxon>
        <taxon>Planctomycetia</taxon>
        <taxon>Pirellulales</taxon>
        <taxon>Pirellulaceae</taxon>
        <taxon>Stieleria</taxon>
    </lineage>
</organism>
<dbReference type="InterPro" id="IPR039425">
    <property type="entry name" value="RNA_pol_sigma-70-like"/>
</dbReference>
<dbReference type="InterPro" id="IPR013249">
    <property type="entry name" value="RNA_pol_sigma70_r4_t2"/>
</dbReference>
<dbReference type="CDD" id="cd06171">
    <property type="entry name" value="Sigma70_r4"/>
    <property type="match status" value="1"/>
</dbReference>
<dbReference type="Gene3D" id="1.10.10.10">
    <property type="entry name" value="Winged helix-like DNA-binding domain superfamily/Winged helix DNA-binding domain"/>
    <property type="match status" value="1"/>
</dbReference>
<feature type="domain" description="RNA polymerase sigma factor 70 region 4 type 2" evidence="7">
    <location>
        <begin position="218"/>
        <end position="267"/>
    </location>
</feature>
<dbReference type="OrthoDB" id="9795666at2"/>
<dbReference type="InterPro" id="IPR036388">
    <property type="entry name" value="WH-like_DNA-bd_sf"/>
</dbReference>
<feature type="compositionally biased region" description="Polar residues" evidence="5">
    <location>
        <begin position="123"/>
        <end position="134"/>
    </location>
</feature>
<evidence type="ECO:0000259" key="7">
    <source>
        <dbReference type="Pfam" id="PF08281"/>
    </source>
</evidence>
<feature type="compositionally biased region" description="Low complexity" evidence="5">
    <location>
        <begin position="175"/>
        <end position="186"/>
    </location>
</feature>
<evidence type="ECO:0000313" key="8">
    <source>
        <dbReference type="EMBL" id="QDT62241.1"/>
    </source>
</evidence>
<gene>
    <name evidence="8" type="primary">sigM_1</name>
    <name evidence="8" type="ORF">SV7mr_47880</name>
</gene>
<dbReference type="Pfam" id="PF04542">
    <property type="entry name" value="Sigma70_r2"/>
    <property type="match status" value="1"/>
</dbReference>
<dbReference type="GO" id="GO:0016987">
    <property type="term" value="F:sigma factor activity"/>
    <property type="evidence" value="ECO:0007669"/>
    <property type="project" value="UniProtKB-KW"/>
</dbReference>
<dbReference type="NCBIfam" id="TIGR02937">
    <property type="entry name" value="sigma70-ECF"/>
    <property type="match status" value="1"/>
</dbReference>
<feature type="domain" description="RNA polymerase sigma-70 region 2" evidence="6">
    <location>
        <begin position="39"/>
        <end position="102"/>
    </location>
</feature>
<dbReference type="RefSeq" id="WP_145276879.1">
    <property type="nucleotide sequence ID" value="NZ_CP036272.1"/>
</dbReference>
<dbReference type="Pfam" id="PF08281">
    <property type="entry name" value="Sigma70_r4_2"/>
    <property type="match status" value="1"/>
</dbReference>
<dbReference type="EMBL" id="CP036272">
    <property type="protein sequence ID" value="QDT62241.1"/>
    <property type="molecule type" value="Genomic_DNA"/>
</dbReference>
<feature type="compositionally biased region" description="Polar residues" evidence="5">
    <location>
        <begin position="161"/>
        <end position="173"/>
    </location>
</feature>
<dbReference type="Gene3D" id="1.10.1740.10">
    <property type="match status" value="1"/>
</dbReference>
<evidence type="ECO:0000259" key="6">
    <source>
        <dbReference type="Pfam" id="PF04542"/>
    </source>
</evidence>
<dbReference type="SUPFAM" id="SSF88946">
    <property type="entry name" value="Sigma2 domain of RNA polymerase sigma factors"/>
    <property type="match status" value="1"/>
</dbReference>
<reference evidence="8 9" key="1">
    <citation type="submission" date="2019-02" db="EMBL/GenBank/DDBJ databases">
        <title>Deep-cultivation of Planctomycetes and their phenomic and genomic characterization uncovers novel biology.</title>
        <authorList>
            <person name="Wiegand S."/>
            <person name="Jogler M."/>
            <person name="Boedeker C."/>
            <person name="Pinto D."/>
            <person name="Vollmers J."/>
            <person name="Rivas-Marin E."/>
            <person name="Kohn T."/>
            <person name="Peeters S.H."/>
            <person name="Heuer A."/>
            <person name="Rast P."/>
            <person name="Oberbeckmann S."/>
            <person name="Bunk B."/>
            <person name="Jeske O."/>
            <person name="Meyerdierks A."/>
            <person name="Storesund J.E."/>
            <person name="Kallscheuer N."/>
            <person name="Luecker S."/>
            <person name="Lage O.M."/>
            <person name="Pohl T."/>
            <person name="Merkel B.J."/>
            <person name="Hornburger P."/>
            <person name="Mueller R.-W."/>
            <person name="Bruemmer F."/>
            <person name="Labrenz M."/>
            <person name="Spormann A.M."/>
            <person name="Op den Camp H."/>
            <person name="Overmann J."/>
            <person name="Amann R."/>
            <person name="Jetten M.S.M."/>
            <person name="Mascher T."/>
            <person name="Medema M.H."/>
            <person name="Devos D.P."/>
            <person name="Kaster A.-K."/>
            <person name="Ovreas L."/>
            <person name="Rohde M."/>
            <person name="Galperin M.Y."/>
            <person name="Jogler C."/>
        </authorList>
    </citation>
    <scope>NUCLEOTIDE SEQUENCE [LARGE SCALE GENOMIC DNA]</scope>
    <source>
        <strain evidence="8 9">SV_7m_r</strain>
    </source>
</reference>
<evidence type="ECO:0000256" key="3">
    <source>
        <dbReference type="ARBA" id="ARBA00023082"/>
    </source>
</evidence>
<feature type="region of interest" description="Disordered" evidence="5">
    <location>
        <begin position="1"/>
        <end position="28"/>
    </location>
</feature>
<evidence type="ECO:0000256" key="5">
    <source>
        <dbReference type="SAM" id="MobiDB-lite"/>
    </source>
</evidence>